<evidence type="ECO:0000256" key="2">
    <source>
        <dbReference type="ARBA" id="ARBA00023110"/>
    </source>
</evidence>
<dbReference type="Pfam" id="PF04564">
    <property type="entry name" value="U-box"/>
    <property type="match status" value="1"/>
</dbReference>
<dbReference type="EC" id="5.2.1.8" evidence="1"/>
<dbReference type="Proteomes" id="UP001480595">
    <property type="component" value="Unassembled WGS sequence"/>
</dbReference>
<dbReference type="InterPro" id="IPR003613">
    <property type="entry name" value="Ubox_domain"/>
</dbReference>
<evidence type="ECO:0000313" key="4">
    <source>
        <dbReference type="EMBL" id="KAK8073445.1"/>
    </source>
</evidence>
<evidence type="ECO:0000256" key="1">
    <source>
        <dbReference type="ARBA" id="ARBA00013194"/>
    </source>
</evidence>
<proteinExistence type="predicted"/>
<keyword evidence="5" id="KW-1185">Reference proteome</keyword>
<dbReference type="PROSITE" id="PS51698">
    <property type="entry name" value="U_BOX"/>
    <property type="match status" value="1"/>
</dbReference>
<gene>
    <name evidence="4" type="ORF">PG994_004344</name>
</gene>
<dbReference type="CDD" id="cd16655">
    <property type="entry name" value="RING-Ubox_WDSUB1-like"/>
    <property type="match status" value="1"/>
</dbReference>
<dbReference type="SUPFAM" id="SSF57850">
    <property type="entry name" value="RING/U-box"/>
    <property type="match status" value="1"/>
</dbReference>
<feature type="domain" description="U-box" evidence="3">
    <location>
        <begin position="231"/>
        <end position="304"/>
    </location>
</feature>
<protein>
    <recommendedName>
        <fullName evidence="1">peptidylprolyl isomerase</fullName>
        <ecNumber evidence="1">5.2.1.8</ecNumber>
    </recommendedName>
</protein>
<keyword evidence="2" id="KW-0413">Isomerase</keyword>
<dbReference type="EMBL" id="JAQQWL010000005">
    <property type="protein sequence ID" value="KAK8073445.1"/>
    <property type="molecule type" value="Genomic_DNA"/>
</dbReference>
<dbReference type="Gene3D" id="3.30.40.10">
    <property type="entry name" value="Zinc/RING finger domain, C3HC4 (zinc finger)"/>
    <property type="match status" value="1"/>
</dbReference>
<keyword evidence="2" id="KW-0697">Rotamase</keyword>
<organism evidence="4 5">
    <name type="scientific">Apiospora phragmitis</name>
    <dbReference type="NCBI Taxonomy" id="2905665"/>
    <lineage>
        <taxon>Eukaryota</taxon>
        <taxon>Fungi</taxon>
        <taxon>Dikarya</taxon>
        <taxon>Ascomycota</taxon>
        <taxon>Pezizomycotina</taxon>
        <taxon>Sordariomycetes</taxon>
        <taxon>Xylariomycetidae</taxon>
        <taxon>Amphisphaeriales</taxon>
        <taxon>Apiosporaceae</taxon>
        <taxon>Apiospora</taxon>
    </lineage>
</organism>
<dbReference type="InterPro" id="IPR052085">
    <property type="entry name" value="WD-SAM-U-box"/>
</dbReference>
<accession>A0ABR1VTF7</accession>
<dbReference type="PANTHER" id="PTHR46573:SF1">
    <property type="entry name" value="WD REPEAT, SAM AND U-BOX DOMAIN-CONTAINING PROTEIN 1"/>
    <property type="match status" value="1"/>
</dbReference>
<evidence type="ECO:0000313" key="5">
    <source>
        <dbReference type="Proteomes" id="UP001480595"/>
    </source>
</evidence>
<evidence type="ECO:0000259" key="3">
    <source>
        <dbReference type="PROSITE" id="PS51698"/>
    </source>
</evidence>
<sequence>MLSRPLHGNETIDVAVIEQLIAPLLKAYQVDGTSAFDQYGGAAVKRLLAPDEVLILCVDVSTSMGSDTDFTGVNDTDGSIGASDARALVEPEFYNQGIMDEATELLCDYEGSDDMVAVVAFYDHTRRRCAASKVVETMQTMLLSDITHMSKDMGRIRDHASPDEKATELKKLKVLWAASKTHEEVVIDFLIYRATVASPEISQRWTWSAGVEQPTVRASQRIPGLGSDILHLPHNLRCPISHTLMTDAVTTADGHTYSSAAITEWFEIRKSSPLTGLLLQSVNLKANQEVRDSVQLWMDGHDLNPPRYLEPEELEVTFGSRVGSFQRGSCLQLHSRTSINWHSVD</sequence>
<dbReference type="GeneID" id="92088816"/>
<dbReference type="SMART" id="SM00504">
    <property type="entry name" value="Ubox"/>
    <property type="match status" value="1"/>
</dbReference>
<comment type="caution">
    <text evidence="4">The sequence shown here is derived from an EMBL/GenBank/DDBJ whole genome shotgun (WGS) entry which is preliminary data.</text>
</comment>
<dbReference type="InterPro" id="IPR013083">
    <property type="entry name" value="Znf_RING/FYVE/PHD"/>
</dbReference>
<dbReference type="PANTHER" id="PTHR46573">
    <property type="entry name" value="WD REPEAT, SAM AND U-BOX DOMAIN-CONTAINING PROTEIN 1"/>
    <property type="match status" value="1"/>
</dbReference>
<name>A0ABR1VTF7_9PEZI</name>
<dbReference type="RefSeq" id="XP_066717920.1">
    <property type="nucleotide sequence ID" value="XM_066855753.1"/>
</dbReference>
<reference evidence="4 5" key="1">
    <citation type="submission" date="2023-01" db="EMBL/GenBank/DDBJ databases">
        <title>Analysis of 21 Apiospora genomes using comparative genomics revels a genus with tremendous synthesis potential of carbohydrate active enzymes and secondary metabolites.</title>
        <authorList>
            <person name="Sorensen T."/>
        </authorList>
    </citation>
    <scope>NUCLEOTIDE SEQUENCE [LARGE SCALE GENOMIC DNA]</scope>
    <source>
        <strain evidence="4 5">CBS 135458</strain>
    </source>
</reference>